<evidence type="ECO:0000256" key="4">
    <source>
        <dbReference type="ARBA" id="ARBA00022692"/>
    </source>
</evidence>
<evidence type="ECO:0000256" key="2">
    <source>
        <dbReference type="ARBA" id="ARBA00009904"/>
    </source>
</evidence>
<reference evidence="14 15" key="1">
    <citation type="submission" date="2015-12" db="EMBL/GenBank/DDBJ databases">
        <title>A stable core within a dynamic pangenome in Sulfolobus acidocaldarius.</title>
        <authorList>
            <person name="Anderson R."/>
            <person name="Kouris A."/>
            <person name="Seward C."/>
            <person name="Campbell K."/>
            <person name="Whitaker R."/>
        </authorList>
    </citation>
    <scope>NUCLEOTIDE SEQUENCE [LARGE SCALE GENOMIC DNA]</scope>
    <source>
        <strain evidence="12 15">GG12-C01-09</strain>
        <strain evidence="13 14">NG05B_CO5_07</strain>
    </source>
</reference>
<evidence type="ECO:0000256" key="8">
    <source>
        <dbReference type="ARBA" id="ARBA00059506"/>
    </source>
</evidence>
<feature type="transmembrane region" description="Helical" evidence="10">
    <location>
        <begin position="544"/>
        <end position="562"/>
    </location>
</feature>
<comment type="function">
    <text evidence="8">Component of the A-type ATP synthase that produces ATP from ADP in the presence of a proton gradient across the membrane.</text>
</comment>
<dbReference type="GO" id="GO:0051117">
    <property type="term" value="F:ATPase binding"/>
    <property type="evidence" value="ECO:0007669"/>
    <property type="project" value="TreeGrafter"/>
</dbReference>
<proteinExistence type="inferred from homology"/>
<evidence type="ECO:0000256" key="10">
    <source>
        <dbReference type="RuleBase" id="RU361189"/>
    </source>
</evidence>
<keyword evidence="5 10" id="KW-1133">Transmembrane helix</keyword>
<dbReference type="PaxDb" id="1435377-SUSAZ_07295"/>
<dbReference type="GeneID" id="33336583"/>
<dbReference type="GO" id="GO:0033179">
    <property type="term" value="C:proton-transporting V-type ATPase, V0 domain"/>
    <property type="evidence" value="ECO:0007669"/>
    <property type="project" value="InterPro"/>
</dbReference>
<evidence type="ECO:0000256" key="6">
    <source>
        <dbReference type="ARBA" id="ARBA00023065"/>
    </source>
</evidence>
<evidence type="ECO:0000256" key="3">
    <source>
        <dbReference type="ARBA" id="ARBA00022448"/>
    </source>
</evidence>
<comment type="subcellular location">
    <subcellularLocation>
        <location evidence="1">Membrane</location>
        <topology evidence="1">Multi-pass membrane protein</topology>
    </subcellularLocation>
</comment>
<dbReference type="Pfam" id="PF01496">
    <property type="entry name" value="V_ATPase_I"/>
    <property type="match status" value="1"/>
</dbReference>
<feature type="transmembrane region" description="Helical" evidence="10">
    <location>
        <begin position="574"/>
        <end position="596"/>
    </location>
</feature>
<keyword evidence="7 10" id="KW-0472">Membrane</keyword>
<evidence type="ECO:0000313" key="14">
    <source>
        <dbReference type="Proteomes" id="UP000060043"/>
    </source>
</evidence>
<feature type="transmembrane region" description="Helical" evidence="10">
    <location>
        <begin position="602"/>
        <end position="626"/>
    </location>
</feature>
<protein>
    <recommendedName>
        <fullName evidence="9 10">A-type ATP synthase subunit I</fullName>
    </recommendedName>
</protein>
<keyword evidence="6 10" id="KW-0406">Ion transport</keyword>
<evidence type="ECO:0000256" key="7">
    <source>
        <dbReference type="ARBA" id="ARBA00023136"/>
    </source>
</evidence>
<comment type="similarity">
    <text evidence="2 10">Belongs to the V-ATPase 116 kDa subunit family.</text>
</comment>
<dbReference type="STRING" id="1435377.SUSAZ_07295"/>
<dbReference type="GO" id="GO:0007035">
    <property type="term" value="P:vacuolar acidification"/>
    <property type="evidence" value="ECO:0007669"/>
    <property type="project" value="TreeGrafter"/>
</dbReference>
<dbReference type="PANTHER" id="PTHR11629:SF63">
    <property type="entry name" value="V-TYPE PROTON ATPASE SUBUNIT A"/>
    <property type="match status" value="1"/>
</dbReference>
<dbReference type="EMBL" id="CP013695">
    <property type="protein sequence ID" value="ALU31025.1"/>
    <property type="molecule type" value="Genomic_DNA"/>
</dbReference>
<keyword evidence="3 10" id="KW-0813">Transport</keyword>
<name>A0A0U3FSK7_9CREN</name>
<evidence type="ECO:0000313" key="12">
    <source>
        <dbReference type="EMBL" id="ALU30307.1"/>
    </source>
</evidence>
<gene>
    <name evidence="12" type="ORF">ATY89_10380</name>
    <name evidence="13" type="ORF">ATZ20_01935</name>
</gene>
<evidence type="ECO:0000256" key="5">
    <source>
        <dbReference type="ARBA" id="ARBA00022989"/>
    </source>
</evidence>
<dbReference type="PANTHER" id="PTHR11629">
    <property type="entry name" value="VACUOLAR PROTON ATPASES"/>
    <property type="match status" value="1"/>
</dbReference>
<keyword evidence="4 10" id="KW-0812">Transmembrane</keyword>
<dbReference type="Proteomes" id="UP000065473">
    <property type="component" value="Chromosome"/>
</dbReference>
<evidence type="ECO:0000313" key="15">
    <source>
        <dbReference type="Proteomes" id="UP000065473"/>
    </source>
</evidence>
<dbReference type="InterPro" id="IPR002490">
    <property type="entry name" value="V-ATPase_116kDa_su"/>
</dbReference>
<evidence type="ECO:0000256" key="11">
    <source>
        <dbReference type="SAM" id="Coils"/>
    </source>
</evidence>
<feature type="transmembrane region" description="Helical" evidence="10">
    <location>
        <begin position="489"/>
        <end position="510"/>
    </location>
</feature>
<dbReference type="OMA" id="MAVNIMA"/>
<dbReference type="EMBL" id="CP013694">
    <property type="protein sequence ID" value="ALU30307.1"/>
    <property type="molecule type" value="Genomic_DNA"/>
</dbReference>
<dbReference type="RefSeq" id="WP_011278360.1">
    <property type="nucleotide sequence ID" value="NZ_CP020363.1"/>
</dbReference>
<dbReference type="GO" id="GO:0046961">
    <property type="term" value="F:proton-transporting ATPase activity, rotational mechanism"/>
    <property type="evidence" value="ECO:0007669"/>
    <property type="project" value="InterPro"/>
</dbReference>
<evidence type="ECO:0000256" key="9">
    <source>
        <dbReference type="ARBA" id="ARBA00068671"/>
    </source>
</evidence>
<dbReference type="GO" id="GO:0016471">
    <property type="term" value="C:vacuolar proton-transporting V-type ATPase complex"/>
    <property type="evidence" value="ECO:0007669"/>
    <property type="project" value="TreeGrafter"/>
</dbReference>
<accession>A0A0U3FSK7</accession>
<keyword evidence="11" id="KW-0175">Coiled coil</keyword>
<evidence type="ECO:0000313" key="13">
    <source>
        <dbReference type="EMBL" id="ALU31025.1"/>
    </source>
</evidence>
<feature type="transmembrane region" description="Helical" evidence="10">
    <location>
        <begin position="453"/>
        <end position="477"/>
    </location>
</feature>
<organism evidence="12 15">
    <name type="scientific">Sulfolobus acidocaldarius</name>
    <dbReference type="NCBI Taxonomy" id="2285"/>
    <lineage>
        <taxon>Archaea</taxon>
        <taxon>Thermoproteota</taxon>
        <taxon>Thermoprotei</taxon>
        <taxon>Sulfolobales</taxon>
        <taxon>Sulfolobaceae</taxon>
        <taxon>Sulfolobus</taxon>
    </lineage>
</organism>
<feature type="transmembrane region" description="Helical" evidence="10">
    <location>
        <begin position="338"/>
        <end position="368"/>
    </location>
</feature>
<evidence type="ECO:0000256" key="1">
    <source>
        <dbReference type="ARBA" id="ARBA00004141"/>
    </source>
</evidence>
<dbReference type="Proteomes" id="UP000060043">
    <property type="component" value="Chromosome"/>
</dbReference>
<feature type="transmembrane region" description="Helical" evidence="10">
    <location>
        <begin position="633"/>
        <end position="663"/>
    </location>
</feature>
<dbReference type="AlphaFoldDB" id="A0A0U3FSK7"/>
<dbReference type="NCBIfam" id="NF004433">
    <property type="entry name" value="PRK05771.3-2"/>
    <property type="match status" value="1"/>
</dbReference>
<feature type="coiled-coil region" evidence="11">
    <location>
        <begin position="85"/>
        <end position="119"/>
    </location>
</feature>
<feature type="transmembrane region" description="Helical" evidence="10">
    <location>
        <begin position="380"/>
        <end position="401"/>
    </location>
</feature>
<sequence length="695" mass="78787">MVRAEIITTKDNVNEVVSKLLKLGTFEPDDPKVPISQNRLEDARRILGEINDKIARLILLMEASEIAVEPKGNLKQDKQDWIEIARIYTSEASKIEEKYRELLEEIQKLKSERDSLKLKLDELEPFKDVDIDLKKIYANTYFDVALAILNRQQIEELKKRGFEVISYQSNNFYPSLIIGLKGTGLNETLKELGIKRLETQDLVSPSQQYKTIMDRINYIDGVLGAKRKELREKANEDKEWIQSTYGKLLTLRDSMLVLSKAKISDYFIQIEGYVLEKSTKQLTNSLKDSAVVVYEYPKRFGEQEEPPTYVNLPKSIRPLESIIELYGTPSYWEISPTLFLIITFPLIFGLMFPDLGNAIILLIFAVWFHNYGKKRNSESIRYLSLVLIYSSIIAAITGILAREFFGPLAVGGLRELLNNPSYPVGPLYNIWPISESVYEKIAPILPTSGETGIVNTIIISLLLGSILLFVSSILGVINTIKKKDYEYLVLDRLPLLLIYTPPLIVFSYGFTNISNYTLQIQELLGGIEYFIFHSGSPAPGTTQILATSLVIWVELALIYNWIGKIIILRKHEKVSIGNAIVTGFIEGAFEAGILLLSNVISFIRILIFAIAHYYILFAFSFMGYLAAGSPNSLLAVFINPASIAIIIVGNLLAIALEGLVVFIQDMRLHFYEMFSKFYEGRGRKFNPVKTYVELP</sequence>